<evidence type="ECO:0000256" key="16">
    <source>
        <dbReference type="SAM" id="Coils"/>
    </source>
</evidence>
<evidence type="ECO:0000256" key="6">
    <source>
        <dbReference type="ARBA" id="ARBA00022692"/>
    </source>
</evidence>
<gene>
    <name evidence="20" type="ORF">CHS0354_041143</name>
</gene>
<dbReference type="CDD" id="cd23820">
    <property type="entry name" value="RWD_RNF14"/>
    <property type="match status" value="1"/>
</dbReference>
<dbReference type="SUPFAM" id="SSF57850">
    <property type="entry name" value="RING/U-box"/>
    <property type="match status" value="4"/>
</dbReference>
<keyword evidence="6" id="KW-0812">Transmembrane</keyword>
<reference evidence="20" key="3">
    <citation type="submission" date="2023-05" db="EMBL/GenBank/DDBJ databases">
        <authorList>
            <person name="Smith C.H."/>
        </authorList>
    </citation>
    <scope>NUCLEOTIDE SEQUENCE</scope>
    <source>
        <strain evidence="20">CHS0354</strain>
        <tissue evidence="20">Mantle</tissue>
    </source>
</reference>
<reference evidence="20" key="1">
    <citation type="journal article" date="2021" name="Genome Biol. Evol.">
        <title>A High-Quality Reference Genome for a Parasitic Bivalve with Doubly Uniparental Inheritance (Bivalvia: Unionida).</title>
        <authorList>
            <person name="Smith C.H."/>
        </authorList>
    </citation>
    <scope>NUCLEOTIDE SEQUENCE</scope>
    <source>
        <strain evidence="20">CHS0354</strain>
    </source>
</reference>
<dbReference type="GO" id="GO:0005737">
    <property type="term" value="C:cytoplasm"/>
    <property type="evidence" value="ECO:0007669"/>
    <property type="project" value="UniProtKB-ARBA"/>
</dbReference>
<dbReference type="InterPro" id="IPR044066">
    <property type="entry name" value="TRIAD_supradom"/>
</dbReference>
<keyword evidence="7" id="KW-0479">Metal-binding</keyword>
<comment type="caution">
    <text evidence="20">The sequence shown here is derived from an EMBL/GenBank/DDBJ whole genome shotgun (WGS) entry which is preliminary data.</text>
</comment>
<dbReference type="PROSITE" id="PS50908">
    <property type="entry name" value="RWD"/>
    <property type="match status" value="1"/>
</dbReference>
<protein>
    <recommendedName>
        <fullName evidence="4">RBR-type E3 ubiquitin transferase</fullName>
        <ecNumber evidence="4">2.3.2.31</ecNumber>
    </recommendedName>
</protein>
<evidence type="ECO:0000256" key="10">
    <source>
        <dbReference type="ARBA" id="ARBA00022786"/>
    </source>
</evidence>
<dbReference type="Pfam" id="PF05773">
    <property type="entry name" value="RWD"/>
    <property type="match status" value="1"/>
</dbReference>
<dbReference type="Pfam" id="PF01485">
    <property type="entry name" value="IBR"/>
    <property type="match status" value="1"/>
</dbReference>
<evidence type="ECO:0000256" key="14">
    <source>
        <dbReference type="ARBA" id="ARBA00038342"/>
    </source>
</evidence>
<feature type="coiled-coil region" evidence="16">
    <location>
        <begin position="370"/>
        <end position="415"/>
    </location>
</feature>
<dbReference type="SUPFAM" id="SSF54495">
    <property type="entry name" value="UBC-like"/>
    <property type="match status" value="1"/>
</dbReference>
<evidence type="ECO:0000256" key="9">
    <source>
        <dbReference type="ARBA" id="ARBA00022771"/>
    </source>
</evidence>
<evidence type="ECO:0000256" key="8">
    <source>
        <dbReference type="ARBA" id="ARBA00022737"/>
    </source>
</evidence>
<dbReference type="SMART" id="SM00591">
    <property type="entry name" value="RWD"/>
    <property type="match status" value="1"/>
</dbReference>
<keyword evidence="11" id="KW-0862">Zinc</keyword>
<dbReference type="Gene3D" id="3.30.40.10">
    <property type="entry name" value="Zinc/RING finger domain, C3HC4 (zinc finger)"/>
    <property type="match status" value="1"/>
</dbReference>
<dbReference type="Proteomes" id="UP001195483">
    <property type="component" value="Unassembled WGS sequence"/>
</dbReference>
<feature type="domain" description="RING-type" evidence="19">
    <location>
        <begin position="239"/>
        <end position="474"/>
    </location>
</feature>
<dbReference type="GO" id="GO:0008270">
    <property type="term" value="F:zinc ion binding"/>
    <property type="evidence" value="ECO:0007669"/>
    <property type="project" value="UniProtKB-KW"/>
</dbReference>
<keyword evidence="12" id="KW-1133">Transmembrane helix</keyword>
<dbReference type="GO" id="GO:0016567">
    <property type="term" value="P:protein ubiquitination"/>
    <property type="evidence" value="ECO:0007669"/>
    <property type="project" value="InterPro"/>
</dbReference>
<keyword evidence="8" id="KW-0677">Repeat</keyword>
<comment type="similarity">
    <text evidence="14">Belongs to the RBR family. RNF144 subfamily.</text>
</comment>
<name>A0AAE0VTJ2_9BIVA</name>
<feature type="domain" description="RING-type" evidence="17">
    <location>
        <begin position="243"/>
        <end position="292"/>
    </location>
</feature>
<dbReference type="EMBL" id="JAEAOA010002345">
    <property type="protein sequence ID" value="KAK3590098.1"/>
    <property type="molecule type" value="Genomic_DNA"/>
</dbReference>
<dbReference type="Gene3D" id="1.20.120.1750">
    <property type="match status" value="1"/>
</dbReference>
<keyword evidence="13" id="KW-0472">Membrane</keyword>
<evidence type="ECO:0000256" key="13">
    <source>
        <dbReference type="ARBA" id="ARBA00023136"/>
    </source>
</evidence>
<dbReference type="SMART" id="SM00647">
    <property type="entry name" value="IBR"/>
    <property type="match status" value="2"/>
</dbReference>
<dbReference type="InterPro" id="IPR016135">
    <property type="entry name" value="UBQ-conjugating_enzyme/RWD"/>
</dbReference>
<evidence type="ECO:0000256" key="2">
    <source>
        <dbReference type="ARBA" id="ARBA00004167"/>
    </source>
</evidence>
<evidence type="ECO:0000256" key="12">
    <source>
        <dbReference type="ARBA" id="ARBA00022989"/>
    </source>
</evidence>
<evidence type="ECO:0000256" key="11">
    <source>
        <dbReference type="ARBA" id="ARBA00022833"/>
    </source>
</evidence>
<dbReference type="EC" id="2.3.2.31" evidence="4"/>
<proteinExistence type="inferred from homology"/>
<dbReference type="GO" id="GO:0031090">
    <property type="term" value="C:organelle membrane"/>
    <property type="evidence" value="ECO:0007669"/>
    <property type="project" value="UniProtKB-ARBA"/>
</dbReference>
<organism evidence="20 21">
    <name type="scientific">Potamilus streckersoni</name>
    <dbReference type="NCBI Taxonomy" id="2493646"/>
    <lineage>
        <taxon>Eukaryota</taxon>
        <taxon>Metazoa</taxon>
        <taxon>Spiralia</taxon>
        <taxon>Lophotrochozoa</taxon>
        <taxon>Mollusca</taxon>
        <taxon>Bivalvia</taxon>
        <taxon>Autobranchia</taxon>
        <taxon>Heteroconchia</taxon>
        <taxon>Palaeoheterodonta</taxon>
        <taxon>Unionida</taxon>
        <taxon>Unionoidea</taxon>
        <taxon>Unionidae</taxon>
        <taxon>Ambleminae</taxon>
        <taxon>Lampsilini</taxon>
        <taxon>Potamilus</taxon>
    </lineage>
</organism>
<evidence type="ECO:0000256" key="7">
    <source>
        <dbReference type="ARBA" id="ARBA00022723"/>
    </source>
</evidence>
<dbReference type="InterPro" id="IPR017907">
    <property type="entry name" value="Znf_RING_CS"/>
</dbReference>
<evidence type="ECO:0000256" key="15">
    <source>
        <dbReference type="PROSITE-ProRule" id="PRU00175"/>
    </source>
</evidence>
<dbReference type="InterPro" id="IPR031127">
    <property type="entry name" value="E3_UB_ligase_RBR"/>
</dbReference>
<dbReference type="Gene3D" id="3.10.110.10">
    <property type="entry name" value="Ubiquitin Conjugating Enzyme"/>
    <property type="match status" value="1"/>
</dbReference>
<evidence type="ECO:0000256" key="4">
    <source>
        <dbReference type="ARBA" id="ARBA00012251"/>
    </source>
</evidence>
<dbReference type="CDD" id="cd20341">
    <property type="entry name" value="BRcat_RBR_RNF14"/>
    <property type="match status" value="1"/>
</dbReference>
<keyword evidence="16" id="KW-0175">Coiled coil</keyword>
<dbReference type="PANTHER" id="PTHR11685">
    <property type="entry name" value="RBR FAMILY RING FINGER AND IBR DOMAIN-CONTAINING"/>
    <property type="match status" value="1"/>
</dbReference>
<reference evidence="20" key="2">
    <citation type="journal article" date="2021" name="Genome Biol. Evol.">
        <title>Developing a high-quality reference genome for a parasitic bivalve with doubly uniparental inheritance (Bivalvia: Unionida).</title>
        <authorList>
            <person name="Smith C.H."/>
        </authorList>
    </citation>
    <scope>NUCLEOTIDE SEQUENCE</scope>
    <source>
        <strain evidence="20">CHS0354</strain>
        <tissue evidence="20">Mantle</tissue>
    </source>
</reference>
<keyword evidence="5" id="KW-0808">Transferase</keyword>
<keyword evidence="9 15" id="KW-0863">Zinc-finger</keyword>
<evidence type="ECO:0000259" key="17">
    <source>
        <dbReference type="PROSITE" id="PS50089"/>
    </source>
</evidence>
<dbReference type="InterPro" id="IPR006575">
    <property type="entry name" value="RWD_dom"/>
</dbReference>
<evidence type="ECO:0000259" key="18">
    <source>
        <dbReference type="PROSITE" id="PS50908"/>
    </source>
</evidence>
<comment type="subcellular location">
    <subcellularLocation>
        <location evidence="2">Membrane</location>
        <topology evidence="2">Single-pass membrane protein</topology>
    </subcellularLocation>
</comment>
<accession>A0AAE0VTJ2</accession>
<evidence type="ECO:0000256" key="1">
    <source>
        <dbReference type="ARBA" id="ARBA00001798"/>
    </source>
</evidence>
<keyword evidence="10" id="KW-0833">Ubl conjugation pathway</keyword>
<dbReference type="PROSITE" id="PS50089">
    <property type="entry name" value="ZF_RING_2"/>
    <property type="match status" value="1"/>
</dbReference>
<dbReference type="PROSITE" id="PS00518">
    <property type="entry name" value="ZF_RING_1"/>
    <property type="match status" value="1"/>
</dbReference>
<dbReference type="InterPro" id="IPR001841">
    <property type="entry name" value="Znf_RING"/>
</dbReference>
<sequence length="577" mass="65976">MAEGGIEVDSYDDDNLQDQNDEIQALMSIFDGDEKNRLQILTSASDQEQDGEKCGQCNSLQIDVPVKLNASFMKVDVSLPVEDAENNHVPEGHTTSTEGVTLARSISGQRLLWSFEAEYLIPLTLHLTLPSTYPSTDPPVFALYCPWLSSQQLATLCQELDRLWEEGGGMPVLYTWIDWLQENTLSCLGIELGLCLSVDTFDEDVDDPRVHTESLDINEIITMLLRYDRHQRNLAFKKTVHECVVCLETYLGSHFYTIPQCNHHICHDCMKASCELHVKEGTVLDLQCPNFKCKCSIPPYIIQDVLTPQEFNRYETLSLQKGLEVMRDIVWCPRCENPVIMEPEEKLSLACCTTCMFSFCTECLESWHQGEECKTKLKMLEDARKKMENRKKQKEEDALEHRRKLKQLAEEYENQMYIKTKTKKCPTCVAPIVKISGCNKVICTNCMSPLCWVCERKITGYDHFVDNIHCSTFSLTDADDADVNLYPTMKPTQPARLPAIDQKAILMDIKLAERDPERQKDLVVCPCCKHRNLREKKNNHMKCWNCNTNFCFSCKQRLKGTISGHFSGGSTCRQHGK</sequence>
<dbReference type="GO" id="GO:0061630">
    <property type="term" value="F:ubiquitin protein ligase activity"/>
    <property type="evidence" value="ECO:0007669"/>
    <property type="project" value="UniProtKB-EC"/>
</dbReference>
<dbReference type="InterPro" id="IPR013083">
    <property type="entry name" value="Znf_RING/FYVE/PHD"/>
</dbReference>
<dbReference type="FunFam" id="3.30.40.10:FF:000051">
    <property type="entry name" value="RBR-type E3 ubiquitin transferase"/>
    <property type="match status" value="1"/>
</dbReference>
<dbReference type="AlphaFoldDB" id="A0AAE0VTJ2"/>
<evidence type="ECO:0000313" key="21">
    <source>
        <dbReference type="Proteomes" id="UP001195483"/>
    </source>
</evidence>
<evidence type="ECO:0000256" key="5">
    <source>
        <dbReference type="ARBA" id="ARBA00022679"/>
    </source>
</evidence>
<comment type="pathway">
    <text evidence="3">Protein modification; protein ubiquitination.</text>
</comment>
<dbReference type="Gene3D" id="2.20.25.20">
    <property type="match status" value="1"/>
</dbReference>
<dbReference type="PROSITE" id="PS51873">
    <property type="entry name" value="TRIAD"/>
    <property type="match status" value="1"/>
</dbReference>
<comment type="catalytic activity">
    <reaction evidence="1">
        <text>[E2 ubiquitin-conjugating enzyme]-S-ubiquitinyl-L-cysteine + [acceptor protein]-L-lysine = [E2 ubiquitin-conjugating enzyme]-L-cysteine + [acceptor protein]-N(6)-ubiquitinyl-L-lysine.</text>
        <dbReference type="EC" id="2.3.2.31"/>
    </reaction>
</comment>
<dbReference type="InterPro" id="IPR002867">
    <property type="entry name" value="IBR_dom"/>
</dbReference>
<feature type="domain" description="RWD" evidence="18">
    <location>
        <begin position="21"/>
        <end position="187"/>
    </location>
</feature>
<evidence type="ECO:0000313" key="20">
    <source>
        <dbReference type="EMBL" id="KAK3590098.1"/>
    </source>
</evidence>
<keyword evidence="21" id="KW-1185">Reference proteome</keyword>
<evidence type="ECO:0000256" key="3">
    <source>
        <dbReference type="ARBA" id="ARBA00004906"/>
    </source>
</evidence>
<evidence type="ECO:0000259" key="19">
    <source>
        <dbReference type="PROSITE" id="PS51873"/>
    </source>
</evidence>